<proteinExistence type="predicted"/>
<evidence type="ECO:0008006" key="5">
    <source>
        <dbReference type="Google" id="ProtNLM"/>
    </source>
</evidence>
<dbReference type="Gene3D" id="2.60.40.1930">
    <property type="match status" value="3"/>
</dbReference>
<dbReference type="PANTHER" id="PTHR11412:SF83">
    <property type="entry name" value="COMPLEMENT C5"/>
    <property type="match status" value="1"/>
</dbReference>
<evidence type="ECO:0000313" key="3">
    <source>
        <dbReference type="Ensembl" id="ENSOMEP00000006731.1"/>
    </source>
</evidence>
<keyword evidence="4" id="KW-1185">Reference proteome</keyword>
<organism evidence="3 4">
    <name type="scientific">Oryzias melastigma</name>
    <name type="common">Marine medaka</name>
    <dbReference type="NCBI Taxonomy" id="30732"/>
    <lineage>
        <taxon>Eukaryota</taxon>
        <taxon>Metazoa</taxon>
        <taxon>Chordata</taxon>
        <taxon>Craniata</taxon>
        <taxon>Vertebrata</taxon>
        <taxon>Euteleostomi</taxon>
        <taxon>Actinopterygii</taxon>
        <taxon>Neopterygii</taxon>
        <taxon>Teleostei</taxon>
        <taxon>Neoteleostei</taxon>
        <taxon>Acanthomorphata</taxon>
        <taxon>Ovalentaria</taxon>
        <taxon>Atherinomorphae</taxon>
        <taxon>Beloniformes</taxon>
        <taxon>Adrianichthyidae</taxon>
        <taxon>Oryziinae</taxon>
        <taxon>Oryzias</taxon>
    </lineage>
</organism>
<reference evidence="3" key="2">
    <citation type="submission" date="2025-09" db="UniProtKB">
        <authorList>
            <consortium name="Ensembl"/>
        </authorList>
    </citation>
    <scope>IDENTIFICATION</scope>
</reference>
<dbReference type="Gene3D" id="2.20.130.20">
    <property type="match status" value="1"/>
</dbReference>
<dbReference type="Pfam" id="PF07703">
    <property type="entry name" value="A2M_BRD"/>
    <property type="match status" value="1"/>
</dbReference>
<reference evidence="3" key="1">
    <citation type="submission" date="2025-08" db="UniProtKB">
        <authorList>
            <consortium name="Ensembl"/>
        </authorList>
    </citation>
    <scope>IDENTIFICATION</scope>
</reference>
<feature type="domain" description="Alpha-2-macroglobulin" evidence="2">
    <location>
        <begin position="652"/>
        <end position="741"/>
    </location>
</feature>
<accession>A0A3B3BMD2</accession>
<dbReference type="OMA" id="HMVPTAR"/>
<dbReference type="Pfam" id="PF01835">
    <property type="entry name" value="MG2"/>
    <property type="match status" value="1"/>
</dbReference>
<dbReference type="Pfam" id="PF00207">
    <property type="entry name" value="A2M"/>
    <property type="match status" value="1"/>
</dbReference>
<dbReference type="InterPro" id="IPR013783">
    <property type="entry name" value="Ig-like_fold"/>
</dbReference>
<dbReference type="Pfam" id="PF17790">
    <property type="entry name" value="MG1"/>
    <property type="match status" value="1"/>
</dbReference>
<dbReference type="Ensembl" id="ENSOMET00000005313.1">
    <property type="protein sequence ID" value="ENSOMEP00000006731.1"/>
    <property type="gene ID" value="ENSOMEG00000007799.1"/>
</dbReference>
<dbReference type="PaxDb" id="30732-ENSOMEP00000006731"/>
<dbReference type="Gene3D" id="6.10.270.10">
    <property type="match status" value="1"/>
</dbReference>
<dbReference type="PANTHER" id="PTHR11412">
    <property type="entry name" value="MACROGLOBULIN / COMPLEMENT"/>
    <property type="match status" value="1"/>
</dbReference>
<dbReference type="InterPro" id="IPR011625">
    <property type="entry name" value="A2M_N_BRD"/>
</dbReference>
<dbReference type="SMART" id="SM01360">
    <property type="entry name" value="A2M"/>
    <property type="match status" value="1"/>
</dbReference>
<dbReference type="Proteomes" id="UP000261560">
    <property type="component" value="Unplaced"/>
</dbReference>
<dbReference type="GeneTree" id="ENSGT00940000155670"/>
<sequence>IILRLFLTLIREPIFLLRYLVTAPSSFRVDALETVFVQLFGYTSEVTVFVFLKDSMAPGHTVLSRDVLILNANNKYQALANVQVRNTCDIQKVVLHVQSDEINSHVLVPVSRNNGFLFIQTDKPLYTPHQKGRRRRRSHTGSAGPEIKHVNALVTRTFTGDPDMITVDVVEMVDINNGIPTMQKRFKIPIKPKLGIWTIEASYSEDFTTTTKTDFEVKEYVLPSIDISVQPSSNFISDTNFNSFEFTVTLLSSGEVEVSLDMQEVLSKHDGPRELSSLVGKYLYIAVLVQEDTGGISQEAEFASVKFLKSPYHLRLISTPPFIKPGLPYNIQVCVAAWPWWSPYQCCQPIPMLLKCCFPLGLHRLTSPVWLEQFQTADPGLAEANQATLSLESVAYHSPNQRYLYINTPMFGRTVSILTGNFTAARSQILSKGKVVFHKSVDFVQSLDGRSSLNFMVTPSMVPSIRLLVFYILHGEGTSELVADSVWIDVKDKCVNGLKVKKSAFQSVHKPRSIRANQPGLVALSVVDSAVYSVRRNYKDPISMVMRHIEQSDQGCGGGGGKDNADVFRLAGLTFMTNANAQATSISMFINQSESKHDSSSVGNHFNPRCREVFRECCEFYQKNKDDGDLILAHIGVNFDKAPQVRSYFPESWMWEVQPISSGRLSVSGTLPDSLTTWEIKAVGMFPSGGMCVADAAKVSVNLPLSVDIPLPYQVVRGEQVVLQGSVYNQLLRTERGKIAII</sequence>
<name>A0A3B3BMD2_ORYME</name>
<dbReference type="InterPro" id="IPR041425">
    <property type="entry name" value="C3/4/5_MG1"/>
</dbReference>
<dbReference type="InterPro" id="IPR002890">
    <property type="entry name" value="MG2"/>
</dbReference>
<dbReference type="InterPro" id="IPR050473">
    <property type="entry name" value="A2M/Complement_sys"/>
</dbReference>
<dbReference type="GO" id="GO:0004866">
    <property type="term" value="F:endopeptidase inhibitor activity"/>
    <property type="evidence" value="ECO:0007669"/>
    <property type="project" value="InterPro"/>
</dbReference>
<evidence type="ECO:0000259" key="2">
    <source>
        <dbReference type="SMART" id="SM01360"/>
    </source>
</evidence>
<protein>
    <recommendedName>
        <fullName evidence="5">Anaphylatoxin-like domain-containing protein</fullName>
    </recommendedName>
</protein>
<dbReference type="AlphaFoldDB" id="A0A3B3BMD2"/>
<evidence type="ECO:0000313" key="4">
    <source>
        <dbReference type="Proteomes" id="UP000261560"/>
    </source>
</evidence>
<dbReference type="Gene3D" id="2.60.40.1940">
    <property type="match status" value="1"/>
</dbReference>
<dbReference type="Gene3D" id="2.60.40.10">
    <property type="entry name" value="Immunoglobulins"/>
    <property type="match status" value="1"/>
</dbReference>
<dbReference type="STRING" id="30732.ENSOMEP00000006731"/>
<dbReference type="SMART" id="SM01359">
    <property type="entry name" value="A2M_N_2"/>
    <property type="match status" value="1"/>
</dbReference>
<dbReference type="InterPro" id="IPR001599">
    <property type="entry name" value="Macroglobln_a2"/>
</dbReference>
<evidence type="ECO:0000259" key="1">
    <source>
        <dbReference type="SMART" id="SM01359"/>
    </source>
</evidence>
<feature type="domain" description="Alpha-2-macroglobulin bait region" evidence="1">
    <location>
        <begin position="404"/>
        <end position="534"/>
    </location>
</feature>